<dbReference type="Gene3D" id="6.20.50.100">
    <property type="match status" value="1"/>
</dbReference>
<dbReference type="Pfam" id="PF03895">
    <property type="entry name" value="YadA_anchor"/>
    <property type="match status" value="1"/>
</dbReference>
<keyword evidence="8" id="KW-0653">Protein transport</keyword>
<dbReference type="Gene3D" id="1.20.5.170">
    <property type="match status" value="1"/>
</dbReference>
<evidence type="ECO:0000259" key="14">
    <source>
        <dbReference type="Pfam" id="PF05662"/>
    </source>
</evidence>
<dbReference type="SUPFAM" id="SSF54523">
    <property type="entry name" value="Pili subunits"/>
    <property type="match status" value="1"/>
</dbReference>
<evidence type="ECO:0000256" key="4">
    <source>
        <dbReference type="ARBA" id="ARBA00022448"/>
    </source>
</evidence>
<reference evidence="15 16" key="1">
    <citation type="submission" date="2020-05" db="EMBL/GenBank/DDBJ databases">
        <title>Streptobacillus felis strain LHL191014123.</title>
        <authorList>
            <person name="Fawzy A."/>
            <person name="Rau J."/>
            <person name="Risse K."/>
            <person name="Schauerte N."/>
            <person name="Geiger C."/>
            <person name="Blom J."/>
            <person name="Imirzalioglu C."/>
            <person name="Falgenhauer J."/>
            <person name="Bach A."/>
            <person name="Herden C."/>
            <person name="Eisenberg T."/>
        </authorList>
    </citation>
    <scope>NUCLEOTIDE SEQUENCE [LARGE SCALE GENOMIC DNA]</scope>
    <source>
        <strain evidence="15 16">LHL191014123</strain>
    </source>
</reference>
<keyword evidence="4" id="KW-0813">Transport</keyword>
<dbReference type="InterPro" id="IPR005594">
    <property type="entry name" value="YadA_C"/>
</dbReference>
<keyword evidence="16" id="KW-1185">Reference proteome</keyword>
<keyword evidence="5" id="KW-1134">Transmembrane beta strand</keyword>
<dbReference type="Pfam" id="PF05662">
    <property type="entry name" value="YadA_stalk"/>
    <property type="match status" value="1"/>
</dbReference>
<evidence type="ECO:0000256" key="8">
    <source>
        <dbReference type="ARBA" id="ARBA00022927"/>
    </source>
</evidence>
<evidence type="ECO:0000256" key="6">
    <source>
        <dbReference type="ARBA" id="ARBA00022692"/>
    </source>
</evidence>
<dbReference type="RefSeq" id="WP_180136161.1">
    <property type="nucleotide sequence ID" value="NZ_JABMKT010000020.1"/>
</dbReference>
<dbReference type="InterPro" id="IPR045584">
    <property type="entry name" value="Pilin-like"/>
</dbReference>
<gene>
    <name evidence="15" type="ORF">HP397_04450</name>
</gene>
<evidence type="ECO:0000256" key="3">
    <source>
        <dbReference type="ARBA" id="ARBA00005848"/>
    </source>
</evidence>
<comment type="similarity">
    <text evidence="3">Belongs to the autotransporter-2 (AT-2) (TC 1.B.40) family.</text>
</comment>
<dbReference type="SUPFAM" id="SSF101967">
    <property type="entry name" value="Adhesin YadA, collagen-binding domain"/>
    <property type="match status" value="1"/>
</dbReference>
<evidence type="ECO:0000313" key="15">
    <source>
        <dbReference type="EMBL" id="NYV28063.1"/>
    </source>
</evidence>
<dbReference type="Gene3D" id="2.20.70.140">
    <property type="match status" value="2"/>
</dbReference>
<name>A0A7Z0PF21_9FUSO</name>
<dbReference type="Proteomes" id="UP000526184">
    <property type="component" value="Unassembled WGS sequence"/>
</dbReference>
<dbReference type="EMBL" id="JABMKT010000020">
    <property type="protein sequence ID" value="NYV28063.1"/>
    <property type="molecule type" value="Genomic_DNA"/>
</dbReference>
<organism evidence="15 16">
    <name type="scientific">Streptobacillus felis</name>
    <dbReference type="NCBI Taxonomy" id="1384509"/>
    <lineage>
        <taxon>Bacteria</taxon>
        <taxon>Fusobacteriati</taxon>
        <taxon>Fusobacteriota</taxon>
        <taxon>Fusobacteriia</taxon>
        <taxon>Fusobacteriales</taxon>
        <taxon>Leptotrichiaceae</taxon>
        <taxon>Streptobacillus</taxon>
    </lineage>
</organism>
<evidence type="ECO:0000256" key="10">
    <source>
        <dbReference type="ARBA" id="ARBA00023237"/>
    </source>
</evidence>
<evidence type="ECO:0000256" key="9">
    <source>
        <dbReference type="ARBA" id="ARBA00023136"/>
    </source>
</evidence>
<evidence type="ECO:0000256" key="2">
    <source>
        <dbReference type="ARBA" id="ARBA00004442"/>
    </source>
</evidence>
<feature type="compositionally biased region" description="Basic and acidic residues" evidence="12">
    <location>
        <begin position="362"/>
        <end position="371"/>
    </location>
</feature>
<keyword evidence="7" id="KW-0732">Signal</keyword>
<evidence type="ECO:0000256" key="5">
    <source>
        <dbReference type="ARBA" id="ARBA00022452"/>
    </source>
</evidence>
<feature type="non-terminal residue" evidence="15">
    <location>
        <position position="1"/>
    </location>
</feature>
<dbReference type="InterPro" id="IPR008635">
    <property type="entry name" value="Coiled_stalk_dom"/>
</dbReference>
<keyword evidence="10" id="KW-0998">Cell outer membrane</keyword>
<feature type="coiled-coil region" evidence="11">
    <location>
        <begin position="1001"/>
        <end position="1049"/>
    </location>
</feature>
<dbReference type="AlphaFoldDB" id="A0A7Z0PF21"/>
<dbReference type="Gene3D" id="3.90.1780.10">
    <property type="entry name" value="Trimeric adhesin"/>
    <property type="match status" value="1"/>
</dbReference>
<evidence type="ECO:0000259" key="13">
    <source>
        <dbReference type="Pfam" id="PF03895"/>
    </source>
</evidence>
<dbReference type="InterPro" id="IPR037174">
    <property type="entry name" value="Trimeric_adhesin"/>
</dbReference>
<dbReference type="Gene3D" id="3.30.1300.30">
    <property type="entry name" value="GSPII I/J protein-like"/>
    <property type="match status" value="1"/>
</dbReference>
<feature type="domain" description="Trimeric autotransporter adhesin YadA-like stalk" evidence="14">
    <location>
        <begin position="323"/>
        <end position="367"/>
    </location>
</feature>
<dbReference type="InterPro" id="IPR011049">
    <property type="entry name" value="Serralysin-like_metalloprot_C"/>
</dbReference>
<feature type="region of interest" description="Disordered" evidence="12">
    <location>
        <begin position="349"/>
        <end position="373"/>
    </location>
</feature>
<evidence type="ECO:0000256" key="7">
    <source>
        <dbReference type="ARBA" id="ARBA00022729"/>
    </source>
</evidence>
<keyword evidence="6" id="KW-0812">Transmembrane</keyword>
<accession>A0A7Z0PF21</accession>
<keyword evidence="11" id="KW-0175">Coiled coil</keyword>
<evidence type="ECO:0000256" key="1">
    <source>
        <dbReference type="ARBA" id="ARBA00004241"/>
    </source>
</evidence>
<sequence length="1049" mass="110182">KTLINPGEEVKFINGNATTSTVTQDGNNVTVKYDINTDGSTITINNEGKLTVDSGSILTTSNNGKKEATTPDSNKVAKTGDVVNTVNALGNNTIKLGGDNSSSTNAQTLNKENGIKFNVLGDGNITTEATGDNINVKLSKDLKGIDSIGKSTQDGDNKPKITFTNSNITVNAPISMGNKQITDLASGLGNTKLEEVTGNTLTNAVNVADLKKAIEDNKYSFKVEAAATPEGSISGTPAQKIVEKDNVVKLQAGKNLNIDQNDKVFTYSLKDDLSDLSSATFKNQDGDTTTLNSNGITINPVVKENGKKEVTLTKDGLDNGGNKITNVADGEVSDTSKEAVNGSQLNAVKKEASKHTTVSVDGGDKDNKDGDANGNLVLTETENANGGKHFDIKLADKVNLGTGDNKVVVDGTNANIVVGEGDKAITVNGKTGTVNGLNNKTWSPTNFVKGQAASEDQLKSLYDTVNENGWNIKSEAGEGGKLSDDSDNNASLIKKDKTVTMKAGKNLVVKQSNDGQGNASVEFSLDKDIKDINTITLGTPGENGKPGTDGKIGISGKDGKDAVSISGKDGIGTIGLNGKDGASATITVEKAKPNLDNKDSENGKDDRIVYTDSNNKKQEVATMNDGLRFAGDNKTDKVINKKLNETLEIVGGADKTKLSDGNIGVNATEDGKLEVKLSKEITGLTSAEFKNQAGDTTTLNSNGITINPIVKGEGKKEVTLTKDGLNNGGNQIVNVDSGLKNSDGTSVDLNVAEGDILNNAANISDLKKSRIEITANGGKKANDNSTPILLTSKKANDGHLIYDVSLATTSLTSEKGGKVLVPNSVDANKIVNAGDVAKAINTLGNNTIKFGGDDETVTEAQSLNSKEGIKFDIKGSEYIKSIASGSEIALDLSDEAKDKLDKVVAANAGISSAVAMANLPQVSNIAGHRHNIAGAYGYYNGEHAFALGLSGLNETGNLVYKASGSLNTKGHVALGAGLGYQFDKLESRRKDMLTLQRNGNINLLDEKVYELENTVNELKAKNEEFQNQMTDLQKEVKELKELLNKVVNK</sequence>
<dbReference type="GO" id="GO:0009986">
    <property type="term" value="C:cell surface"/>
    <property type="evidence" value="ECO:0007669"/>
    <property type="project" value="UniProtKB-SubCell"/>
</dbReference>
<feature type="region of interest" description="Disordered" evidence="12">
    <location>
        <begin position="536"/>
        <end position="559"/>
    </location>
</feature>
<evidence type="ECO:0000256" key="11">
    <source>
        <dbReference type="SAM" id="Coils"/>
    </source>
</evidence>
<comment type="caution">
    <text evidence="15">The sequence shown here is derived from an EMBL/GenBank/DDBJ whole genome shotgun (WGS) entry which is preliminary data.</text>
</comment>
<protein>
    <submittedName>
        <fullName evidence="15">YadA-like family protein</fullName>
    </submittedName>
</protein>
<dbReference type="GO" id="GO:0015031">
    <property type="term" value="P:protein transport"/>
    <property type="evidence" value="ECO:0007669"/>
    <property type="project" value="UniProtKB-KW"/>
</dbReference>
<dbReference type="GO" id="GO:0009279">
    <property type="term" value="C:cell outer membrane"/>
    <property type="evidence" value="ECO:0007669"/>
    <property type="project" value="UniProtKB-SubCell"/>
</dbReference>
<proteinExistence type="inferred from homology"/>
<keyword evidence="9" id="KW-0472">Membrane</keyword>
<feature type="domain" description="Trimeric autotransporter adhesin YadA-like C-terminal membrane anchor" evidence="13">
    <location>
        <begin position="927"/>
        <end position="982"/>
    </location>
</feature>
<evidence type="ECO:0000256" key="12">
    <source>
        <dbReference type="SAM" id="MobiDB-lite"/>
    </source>
</evidence>
<evidence type="ECO:0000313" key="16">
    <source>
        <dbReference type="Proteomes" id="UP000526184"/>
    </source>
</evidence>
<comment type="subcellular location">
    <subcellularLocation>
        <location evidence="2">Cell outer membrane</location>
    </subcellularLocation>
    <subcellularLocation>
        <location evidence="1">Cell surface</location>
    </subcellularLocation>
</comment>